<evidence type="ECO:0000313" key="2">
    <source>
        <dbReference type="Proteomes" id="UP001174909"/>
    </source>
</evidence>
<name>A0AA35RV74_GEOBA</name>
<comment type="caution">
    <text evidence="1">The sequence shown here is derived from an EMBL/GenBank/DDBJ whole genome shotgun (WGS) entry which is preliminary data.</text>
</comment>
<proteinExistence type="predicted"/>
<dbReference type="EMBL" id="CASHTH010001658">
    <property type="protein sequence ID" value="CAI8017797.1"/>
    <property type="molecule type" value="Genomic_DNA"/>
</dbReference>
<protein>
    <submittedName>
        <fullName evidence="1">Uncharacterized protein</fullName>
    </submittedName>
</protein>
<dbReference type="AlphaFoldDB" id="A0AA35RV74"/>
<reference evidence="1" key="1">
    <citation type="submission" date="2023-03" db="EMBL/GenBank/DDBJ databases">
        <authorList>
            <person name="Steffen K."/>
            <person name="Cardenas P."/>
        </authorList>
    </citation>
    <scope>NUCLEOTIDE SEQUENCE</scope>
</reference>
<accession>A0AA35RV74</accession>
<evidence type="ECO:0000313" key="1">
    <source>
        <dbReference type="EMBL" id="CAI8017797.1"/>
    </source>
</evidence>
<dbReference type="Proteomes" id="UP001174909">
    <property type="component" value="Unassembled WGS sequence"/>
</dbReference>
<organism evidence="1 2">
    <name type="scientific">Geodia barretti</name>
    <name type="common">Barrett's horny sponge</name>
    <dbReference type="NCBI Taxonomy" id="519541"/>
    <lineage>
        <taxon>Eukaryota</taxon>
        <taxon>Metazoa</taxon>
        <taxon>Porifera</taxon>
        <taxon>Demospongiae</taxon>
        <taxon>Heteroscleromorpha</taxon>
        <taxon>Tetractinellida</taxon>
        <taxon>Astrophorina</taxon>
        <taxon>Geodiidae</taxon>
        <taxon>Geodia</taxon>
    </lineage>
</organism>
<keyword evidence="2" id="KW-1185">Reference proteome</keyword>
<gene>
    <name evidence="1" type="ORF">GBAR_LOCUS10750</name>
</gene>
<sequence>MRERLASLSGLLPCPTLTWLRNYAVGSAVTEWWSPSTPGMVWSPSAVGPKRRKLPPSNCPRAWRSWVSCVCFIPTFRAMEPWKNPITQQPRPSPKPADSAFCQPVVLALRTMCRNWCPPGPRPRS</sequence>